<dbReference type="Gene3D" id="3.40.50.150">
    <property type="entry name" value="Vaccinia Virus protein VP39"/>
    <property type="match status" value="2"/>
</dbReference>
<keyword evidence="6" id="KW-0489">Methyltransferase</keyword>
<comment type="subcellular location">
    <subcellularLocation>
        <location evidence="2">Cytoplasm</location>
    </subcellularLocation>
    <subcellularLocation>
        <location evidence="1">Nucleus</location>
    </subcellularLocation>
</comment>
<gene>
    <name evidence="11" type="ORF">EVOR1521_LOCUS20943</name>
</gene>
<dbReference type="InterPro" id="IPR019410">
    <property type="entry name" value="Methyltransf_16"/>
</dbReference>
<evidence type="ECO:0000256" key="4">
    <source>
        <dbReference type="ARBA" id="ARBA00020594"/>
    </source>
</evidence>
<dbReference type="EMBL" id="CAUJNA010003243">
    <property type="protein sequence ID" value="CAJ1396791.1"/>
    <property type="molecule type" value="Genomic_DNA"/>
</dbReference>
<dbReference type="PANTHER" id="PTHR13539">
    <property type="entry name" value="CALMODULIN-LYSINE N-METHYLTRANSFERASE"/>
    <property type="match status" value="1"/>
</dbReference>
<dbReference type="InterPro" id="IPR025800">
    <property type="entry name" value="CaM-Lys-N-MeTrfase"/>
</dbReference>
<evidence type="ECO:0000256" key="2">
    <source>
        <dbReference type="ARBA" id="ARBA00004496"/>
    </source>
</evidence>
<evidence type="ECO:0000256" key="8">
    <source>
        <dbReference type="ARBA" id="ARBA00023242"/>
    </source>
</evidence>
<evidence type="ECO:0000256" key="1">
    <source>
        <dbReference type="ARBA" id="ARBA00004123"/>
    </source>
</evidence>
<evidence type="ECO:0000256" key="6">
    <source>
        <dbReference type="ARBA" id="ARBA00022603"/>
    </source>
</evidence>
<protein>
    <recommendedName>
        <fullName evidence="4">Calmodulin-lysine N-methyltransferase</fullName>
        <ecNumber evidence="3">2.1.1.60</ecNumber>
    </recommendedName>
</protein>
<dbReference type="InterPro" id="IPR029063">
    <property type="entry name" value="SAM-dependent_MTases_sf"/>
</dbReference>
<feature type="compositionally biased region" description="Basic residues" evidence="10">
    <location>
        <begin position="542"/>
        <end position="552"/>
    </location>
</feature>
<keyword evidence="12" id="KW-1185">Reference proteome</keyword>
<dbReference type="AlphaFoldDB" id="A0AA36J041"/>
<evidence type="ECO:0000256" key="5">
    <source>
        <dbReference type="ARBA" id="ARBA00022490"/>
    </source>
</evidence>
<feature type="coiled-coil region" evidence="9">
    <location>
        <begin position="250"/>
        <end position="294"/>
    </location>
</feature>
<feature type="region of interest" description="Disordered" evidence="10">
    <location>
        <begin position="540"/>
        <end position="659"/>
    </location>
</feature>
<keyword evidence="8" id="KW-0539">Nucleus</keyword>
<evidence type="ECO:0000256" key="10">
    <source>
        <dbReference type="SAM" id="MobiDB-lite"/>
    </source>
</evidence>
<evidence type="ECO:0000256" key="7">
    <source>
        <dbReference type="ARBA" id="ARBA00022679"/>
    </source>
</evidence>
<sequence length="694" mass="76368">MDASPSDGTCERSHWGLFDRVVNTVRGVDSCGQVMAYRSLMYHCAGKTVEFHQPLEGAGTRLMHGDFARKISPSEEALATYILKRPRVCHGRVLVVGAGLGLAGLVCASCTKAQQVVLTDGDPEVVKLLESSRSLNEGSFQSLVTVQQLLWDRMEQWPDRASFDLVLGADVVYLEDLHAPLLDMLARVLRPGGHFLLFASKRHGSLEKFVASSKAIFGVEVSTDYDADVERAIGRGSKCFPVFVKLTVPAEGESEAVQRLCQRFAELQEQKRHKAQEEAERKEQQQLRRRARSETLLARRERRLEEPKVPVAEEEPPPRAPRVPLVPRAELEGRSDWGLFPRSVKVADEDVKELTYDFDNFQVRLRRRHGDARPSCAEEALAAWVLSRRLRRRVLELGAGAGLAGLAAANSAKHVELTDADPAVVQTLQEAVLLNDSCAASLKARRLAFGEVPALKRFDWIIAAEIVEMKDAHALILRTARKLLKPSGTFAVMAAGPIMDCFLREAAATFPSIELKRDFPDAVSKALHGMTCRPKMALLRRPAVRLARRPPKPPKDTKAPSPSPESIASEDREESGEEEEAEQDMEACKPAQAVHPGSDLRALPRSRERFRRPVSKAEARSPRTEPTVSGRASEDGCVQATSSPQRLSGYPTARGDAQAGGLQVCGVRPLIRRAKSVPYRGGKLGGLMALPSEP</sequence>
<dbReference type="GO" id="GO:0005737">
    <property type="term" value="C:cytoplasm"/>
    <property type="evidence" value="ECO:0007669"/>
    <property type="project" value="UniProtKB-SubCell"/>
</dbReference>
<dbReference type="CDD" id="cd02440">
    <property type="entry name" value="AdoMet_MTases"/>
    <property type="match status" value="1"/>
</dbReference>
<organism evidence="11 12">
    <name type="scientific">Effrenium voratum</name>
    <dbReference type="NCBI Taxonomy" id="2562239"/>
    <lineage>
        <taxon>Eukaryota</taxon>
        <taxon>Sar</taxon>
        <taxon>Alveolata</taxon>
        <taxon>Dinophyceae</taxon>
        <taxon>Suessiales</taxon>
        <taxon>Symbiodiniaceae</taxon>
        <taxon>Effrenium</taxon>
    </lineage>
</organism>
<proteinExistence type="predicted"/>
<reference evidence="11" key="1">
    <citation type="submission" date="2023-08" db="EMBL/GenBank/DDBJ databases">
        <authorList>
            <person name="Chen Y."/>
            <person name="Shah S."/>
            <person name="Dougan E. K."/>
            <person name="Thang M."/>
            <person name="Chan C."/>
        </authorList>
    </citation>
    <scope>NUCLEOTIDE SEQUENCE</scope>
</reference>
<evidence type="ECO:0000313" key="12">
    <source>
        <dbReference type="Proteomes" id="UP001178507"/>
    </source>
</evidence>
<dbReference type="GO" id="GO:0032259">
    <property type="term" value="P:methylation"/>
    <property type="evidence" value="ECO:0007669"/>
    <property type="project" value="UniProtKB-KW"/>
</dbReference>
<feature type="region of interest" description="Disordered" evidence="10">
    <location>
        <begin position="305"/>
        <end position="324"/>
    </location>
</feature>
<accession>A0AA36J041</accession>
<dbReference type="GO" id="GO:0018025">
    <property type="term" value="F:calmodulin-lysine N-methyltransferase activity"/>
    <property type="evidence" value="ECO:0007669"/>
    <property type="project" value="UniProtKB-EC"/>
</dbReference>
<feature type="compositionally biased region" description="Acidic residues" evidence="10">
    <location>
        <begin position="571"/>
        <end position="585"/>
    </location>
</feature>
<keyword evidence="7" id="KW-0808">Transferase</keyword>
<name>A0AA36J041_9DINO</name>
<dbReference type="EC" id="2.1.1.60" evidence="3"/>
<dbReference type="PANTHER" id="PTHR13539:SF3">
    <property type="entry name" value="CALMODULIN-LYSINE N-METHYLTRANSFERASE"/>
    <property type="match status" value="1"/>
</dbReference>
<dbReference type="SUPFAM" id="SSF53335">
    <property type="entry name" value="S-adenosyl-L-methionine-dependent methyltransferases"/>
    <property type="match status" value="2"/>
</dbReference>
<evidence type="ECO:0000313" key="11">
    <source>
        <dbReference type="EMBL" id="CAJ1396791.1"/>
    </source>
</evidence>
<keyword evidence="9" id="KW-0175">Coiled coil</keyword>
<comment type="caution">
    <text evidence="11">The sequence shown here is derived from an EMBL/GenBank/DDBJ whole genome shotgun (WGS) entry which is preliminary data.</text>
</comment>
<dbReference type="Pfam" id="PF10294">
    <property type="entry name" value="Methyltransf_16"/>
    <property type="match status" value="2"/>
</dbReference>
<dbReference type="GO" id="GO:0005634">
    <property type="term" value="C:nucleus"/>
    <property type="evidence" value="ECO:0007669"/>
    <property type="project" value="UniProtKB-SubCell"/>
</dbReference>
<keyword evidence="5" id="KW-0963">Cytoplasm</keyword>
<dbReference type="Proteomes" id="UP001178507">
    <property type="component" value="Unassembled WGS sequence"/>
</dbReference>
<evidence type="ECO:0000256" key="3">
    <source>
        <dbReference type="ARBA" id="ARBA00011914"/>
    </source>
</evidence>
<evidence type="ECO:0000256" key="9">
    <source>
        <dbReference type="SAM" id="Coils"/>
    </source>
</evidence>